<dbReference type="InterPro" id="IPR009003">
    <property type="entry name" value="Peptidase_S1_PA"/>
</dbReference>
<reference evidence="3" key="1">
    <citation type="submission" date="2014-11" db="EMBL/GenBank/DDBJ databases">
        <authorList>
            <person name="Otto D Thomas"/>
            <person name="Naeem Raeece"/>
        </authorList>
    </citation>
    <scope>NUCLEOTIDE SEQUENCE</scope>
</reference>
<gene>
    <name evidence="3" type="ORF">Cvel_9401</name>
</gene>
<proteinExistence type="predicted"/>
<dbReference type="InterPro" id="IPR043504">
    <property type="entry name" value="Peptidase_S1_PA_chymotrypsin"/>
</dbReference>
<dbReference type="EMBL" id="CDMZ01004331">
    <property type="protein sequence ID" value="CEM49434.1"/>
    <property type="molecule type" value="Genomic_DNA"/>
</dbReference>
<name>A0A0G4HY36_9ALVE</name>
<dbReference type="VEuPathDB" id="CryptoDB:Cvel_9401"/>
<feature type="compositionally biased region" description="Low complexity" evidence="1">
    <location>
        <begin position="706"/>
        <end position="717"/>
    </location>
</feature>
<feature type="signal peptide" evidence="2">
    <location>
        <begin position="1"/>
        <end position="38"/>
    </location>
</feature>
<accession>A0A0G4HY36</accession>
<evidence type="ECO:0000313" key="3">
    <source>
        <dbReference type="EMBL" id="CEM49434.1"/>
    </source>
</evidence>
<evidence type="ECO:0008006" key="4">
    <source>
        <dbReference type="Google" id="ProtNLM"/>
    </source>
</evidence>
<evidence type="ECO:0000256" key="1">
    <source>
        <dbReference type="SAM" id="MobiDB-lite"/>
    </source>
</evidence>
<evidence type="ECO:0000256" key="2">
    <source>
        <dbReference type="SAM" id="SignalP"/>
    </source>
</evidence>
<protein>
    <recommendedName>
        <fullName evidence="4">Serine protease</fullName>
    </recommendedName>
</protein>
<dbReference type="AlphaFoldDB" id="A0A0G4HY36"/>
<organism evidence="3">
    <name type="scientific">Chromera velia CCMP2878</name>
    <dbReference type="NCBI Taxonomy" id="1169474"/>
    <lineage>
        <taxon>Eukaryota</taxon>
        <taxon>Sar</taxon>
        <taxon>Alveolata</taxon>
        <taxon>Colpodellida</taxon>
        <taxon>Chromeraceae</taxon>
        <taxon>Chromera</taxon>
    </lineage>
</organism>
<sequence>MTACNHPWNGCRGPRRHLLRRPSSFGLLVSTLCLVVETGNVPWNDALLPFRANEMLWHDDSRRDPTRMSEPLQATVAIIRRDRGHVERQTGTGASTGQAQETGVLVLANTTLAERMDAVRLSGGRGMRLCDSVAFRDQPRPAHCTGVLVAEDIVATAAHCIPTSSAARRFFFVFGFNTAEAEAAGGESLLRIPMSNVYEASEVIFSEFGNSQTRDRRGNDFSLVRLDRNVEGRTPARGRTGGRVRGGQTLYLIGHPVGLSAKTTKPLWAFSSAPSPFLGSSAAPIAGGMWDVHGGVPDGRILHEGDASFKVTLDAFGGNSGSPVFDLETDALEGLVVRGDSDWIQEEAEGGGICFREARCPSDRGARGADRGVILCEGETVLRSTEFAGILQLEERRKRLAENSVEVAVEADGGKGVFPLSVPDLGSRKSPVELRFPFSSLLLSTPPPALPFSGPSPIKSQTHESGAVPSLQRLLSVDVSLDSSHTASTCELEASLSFSPSNSDINSTQIRAVPLGTLCEETAVFRLDTETLPLASLLGPLREEYQTHESDMGVDGRNRSAPPAWVLRIRDTARGERGEVKNATMRFVFSHSDERNVSGLEGAARALHRGHLRGHAGAQPEPPPIDPLTVLQGIPRQTWREAESLVPDGIFSPPVHFSFTDPSSVSELLHEGSSPPDGVATHRRRLIVTDWKLRVVVKQEGGEGAPSPSLPSRSSSSFGAFHSAETGAGGRQQGRAGNMESECVLYLRSPSPLDAGREYGFRVRLPSFSFHPSLPHPSPIYPFSNTDALAQGQGSHQYSHARGIDAPSEFASMKNSSEGVGEGLGVMLPVTGAAESSADENMGLEQTYGGTRRSRLSHAHGGLGLGEFVVNLGGAGLNERHRLFFYGVDPVGVWDLRGKPNQGAGERTGEEALCLVVNATLTLMVAETR</sequence>
<dbReference type="Gene3D" id="2.40.10.10">
    <property type="entry name" value="Trypsin-like serine proteases"/>
    <property type="match status" value="2"/>
</dbReference>
<keyword evidence="2" id="KW-0732">Signal</keyword>
<dbReference type="Pfam" id="PF13365">
    <property type="entry name" value="Trypsin_2"/>
    <property type="match status" value="1"/>
</dbReference>
<dbReference type="PhylomeDB" id="A0A0G4HY36"/>
<feature type="chain" id="PRO_5005192106" description="Serine protease" evidence="2">
    <location>
        <begin position="39"/>
        <end position="929"/>
    </location>
</feature>
<feature type="region of interest" description="Disordered" evidence="1">
    <location>
        <begin position="699"/>
        <end position="736"/>
    </location>
</feature>
<dbReference type="SUPFAM" id="SSF50494">
    <property type="entry name" value="Trypsin-like serine proteases"/>
    <property type="match status" value="1"/>
</dbReference>